<organism evidence="2 3">
    <name type="scientific">Paraliobacillus ryukyuensis</name>
    <dbReference type="NCBI Taxonomy" id="200904"/>
    <lineage>
        <taxon>Bacteria</taxon>
        <taxon>Bacillati</taxon>
        <taxon>Bacillota</taxon>
        <taxon>Bacilli</taxon>
        <taxon>Bacillales</taxon>
        <taxon>Bacillaceae</taxon>
        <taxon>Paraliobacillus</taxon>
    </lineage>
</organism>
<name>A0A366DS42_9BACI</name>
<keyword evidence="3" id="KW-1185">Reference proteome</keyword>
<feature type="compositionally biased region" description="Basic and acidic residues" evidence="1">
    <location>
        <begin position="25"/>
        <end position="48"/>
    </location>
</feature>
<dbReference type="RefSeq" id="WP_113870099.1">
    <property type="nucleotide sequence ID" value="NZ_BAABQN010000018.1"/>
</dbReference>
<protein>
    <submittedName>
        <fullName evidence="2">Bacteriophage HK97-gp10 putative tail-component</fullName>
    </submittedName>
</protein>
<dbReference type="EMBL" id="QNRI01000015">
    <property type="protein sequence ID" value="RBO92289.1"/>
    <property type="molecule type" value="Genomic_DNA"/>
</dbReference>
<sequence length="115" mass="12936">MIDLSKEISNALTQYTTEVKEELEEAKKDVSKDGAKTLKRTSPKDTGDYAKGWRAKKVGSAWVIYNKTNYQLTHLLEDGHAKRGGGRVSGQPHIAPVEKDAIREFEHRVERAIRG</sequence>
<comment type="caution">
    <text evidence="2">The sequence shown here is derived from an EMBL/GenBank/DDBJ whole genome shotgun (WGS) entry which is preliminary data.</text>
</comment>
<dbReference type="AlphaFoldDB" id="A0A366DS42"/>
<feature type="region of interest" description="Disordered" evidence="1">
    <location>
        <begin position="25"/>
        <end position="50"/>
    </location>
</feature>
<evidence type="ECO:0000313" key="3">
    <source>
        <dbReference type="Proteomes" id="UP000252254"/>
    </source>
</evidence>
<reference evidence="2 3" key="1">
    <citation type="submission" date="2018-06" db="EMBL/GenBank/DDBJ databases">
        <title>Genomic Encyclopedia of Type Strains, Phase IV (KMG-IV): sequencing the most valuable type-strain genomes for metagenomic binning, comparative biology and taxonomic classification.</title>
        <authorList>
            <person name="Goeker M."/>
        </authorList>
    </citation>
    <scope>NUCLEOTIDE SEQUENCE [LARGE SCALE GENOMIC DNA]</scope>
    <source>
        <strain evidence="2 3">DSM 15140</strain>
    </source>
</reference>
<evidence type="ECO:0000313" key="2">
    <source>
        <dbReference type="EMBL" id="RBO92289.1"/>
    </source>
</evidence>
<dbReference type="InterPro" id="IPR010064">
    <property type="entry name" value="HK97-gp10_tail"/>
</dbReference>
<dbReference type="Pfam" id="PF04883">
    <property type="entry name" value="HK97-gp10_like"/>
    <property type="match status" value="1"/>
</dbReference>
<evidence type="ECO:0000256" key="1">
    <source>
        <dbReference type="SAM" id="MobiDB-lite"/>
    </source>
</evidence>
<dbReference type="Proteomes" id="UP000252254">
    <property type="component" value="Unassembled WGS sequence"/>
</dbReference>
<gene>
    <name evidence="2" type="ORF">DES48_11527</name>
</gene>
<dbReference type="OrthoDB" id="1696709at2"/>
<proteinExistence type="predicted"/>
<accession>A0A366DS42</accession>